<evidence type="ECO:0000313" key="7">
    <source>
        <dbReference type="Proteomes" id="UP000289794"/>
    </source>
</evidence>
<gene>
    <name evidence="6" type="ORF">PMF13cell1_02558</name>
</gene>
<dbReference type="InterPro" id="IPR013249">
    <property type="entry name" value="RNA_pol_sigma70_r4_t2"/>
</dbReference>
<dbReference type="InterPro" id="IPR014284">
    <property type="entry name" value="RNA_pol_sigma-70_dom"/>
</dbReference>
<keyword evidence="1" id="KW-0805">Transcription regulation</keyword>
<feature type="domain" description="RNA polymerase sigma factor 70 region 4 type 2" evidence="5">
    <location>
        <begin position="82"/>
        <end position="134"/>
    </location>
</feature>
<proteinExistence type="predicted"/>
<dbReference type="KEGG" id="bpro:PMF13cell1_02558"/>
<reference evidence="6 7" key="1">
    <citation type="submission" date="2019-01" db="EMBL/GenBank/DDBJ databases">
        <title>PMF-metabolizing Aryl O-demethylase.</title>
        <authorList>
            <person name="Kim M."/>
        </authorList>
    </citation>
    <scope>NUCLEOTIDE SEQUENCE [LARGE SCALE GENOMIC DNA]</scope>
    <source>
        <strain evidence="6 7">PMF1</strain>
    </source>
</reference>
<dbReference type="Proteomes" id="UP000289794">
    <property type="component" value="Chromosome"/>
</dbReference>
<accession>A0A4P6LY20</accession>
<evidence type="ECO:0000259" key="5">
    <source>
        <dbReference type="Pfam" id="PF08281"/>
    </source>
</evidence>
<evidence type="ECO:0000256" key="4">
    <source>
        <dbReference type="ARBA" id="ARBA00023163"/>
    </source>
</evidence>
<organism evidence="6 7">
    <name type="scientific">Blautia producta</name>
    <dbReference type="NCBI Taxonomy" id="33035"/>
    <lineage>
        <taxon>Bacteria</taxon>
        <taxon>Bacillati</taxon>
        <taxon>Bacillota</taxon>
        <taxon>Clostridia</taxon>
        <taxon>Lachnospirales</taxon>
        <taxon>Lachnospiraceae</taxon>
        <taxon>Blautia</taxon>
    </lineage>
</organism>
<keyword evidence="4" id="KW-0804">Transcription</keyword>
<dbReference type="PANTHER" id="PTHR43133">
    <property type="entry name" value="RNA POLYMERASE ECF-TYPE SIGMA FACTO"/>
    <property type="match status" value="1"/>
</dbReference>
<dbReference type="GO" id="GO:0006352">
    <property type="term" value="P:DNA-templated transcription initiation"/>
    <property type="evidence" value="ECO:0007669"/>
    <property type="project" value="InterPro"/>
</dbReference>
<protein>
    <recommendedName>
        <fullName evidence="5">RNA polymerase sigma factor 70 region 4 type 2 domain-containing protein</fullName>
    </recommendedName>
</protein>
<dbReference type="InterPro" id="IPR036388">
    <property type="entry name" value="WH-like_DNA-bd_sf"/>
</dbReference>
<evidence type="ECO:0000313" key="6">
    <source>
        <dbReference type="EMBL" id="QBE97009.1"/>
    </source>
</evidence>
<dbReference type="Gene3D" id="1.10.10.10">
    <property type="entry name" value="Winged helix-like DNA-binding domain superfamily/Winged helix DNA-binding domain"/>
    <property type="match status" value="1"/>
</dbReference>
<dbReference type="InterPro" id="IPR013324">
    <property type="entry name" value="RNA_pol_sigma_r3/r4-like"/>
</dbReference>
<evidence type="ECO:0000256" key="3">
    <source>
        <dbReference type="ARBA" id="ARBA00023125"/>
    </source>
</evidence>
<keyword evidence="2" id="KW-0731">Sigma factor</keyword>
<dbReference type="SUPFAM" id="SSF88659">
    <property type="entry name" value="Sigma3 and sigma4 domains of RNA polymerase sigma factors"/>
    <property type="match status" value="1"/>
</dbReference>
<dbReference type="GO" id="GO:0016987">
    <property type="term" value="F:sigma factor activity"/>
    <property type="evidence" value="ECO:0007669"/>
    <property type="project" value="UniProtKB-KW"/>
</dbReference>
<dbReference type="EMBL" id="CP035945">
    <property type="protein sequence ID" value="QBE97009.1"/>
    <property type="molecule type" value="Genomic_DNA"/>
</dbReference>
<dbReference type="AlphaFoldDB" id="A0A4P6LY20"/>
<dbReference type="PANTHER" id="PTHR43133:SF8">
    <property type="entry name" value="RNA POLYMERASE SIGMA FACTOR HI_1459-RELATED"/>
    <property type="match status" value="1"/>
</dbReference>
<keyword evidence="3" id="KW-0238">DNA-binding</keyword>
<evidence type="ECO:0000256" key="1">
    <source>
        <dbReference type="ARBA" id="ARBA00023015"/>
    </source>
</evidence>
<dbReference type="Pfam" id="PF08281">
    <property type="entry name" value="Sigma70_r4_2"/>
    <property type="match status" value="1"/>
</dbReference>
<name>A0A4P6LY20_9FIRM</name>
<sequence>MLSTEYRESIERRFHAFCKAVLHNEACNYYRERKRKAKHEISFEYLQENTSFALHSTDEYFILQDKPTAFAVNGQTVIVYSEKLAKALLCLSKRWREIILMRYYLQLNDKQIAALLGKPRTTVNYQKNAALKQLRAEMEKMKDEE</sequence>
<dbReference type="InterPro" id="IPR039425">
    <property type="entry name" value="RNA_pol_sigma-70-like"/>
</dbReference>
<dbReference type="NCBIfam" id="TIGR02937">
    <property type="entry name" value="sigma70-ECF"/>
    <property type="match status" value="1"/>
</dbReference>
<dbReference type="GO" id="GO:0003677">
    <property type="term" value="F:DNA binding"/>
    <property type="evidence" value="ECO:0007669"/>
    <property type="project" value="UniProtKB-KW"/>
</dbReference>
<evidence type="ECO:0000256" key="2">
    <source>
        <dbReference type="ARBA" id="ARBA00023082"/>
    </source>
</evidence>